<protein>
    <recommendedName>
        <fullName evidence="3">SnoaL-like domain-containing protein</fullName>
    </recommendedName>
</protein>
<dbReference type="Proteomes" id="UP000054321">
    <property type="component" value="Unassembled WGS sequence"/>
</dbReference>
<dbReference type="EMBL" id="KN832886">
    <property type="protein sequence ID" value="KIM95841.1"/>
    <property type="molecule type" value="Genomic_DNA"/>
</dbReference>
<keyword evidence="2" id="KW-1185">Reference proteome</keyword>
<accession>A0A0C3H014</accession>
<dbReference type="OrthoDB" id="4299022at2759"/>
<organism evidence="1 2">
    <name type="scientific">Oidiodendron maius (strain Zn)</name>
    <dbReference type="NCBI Taxonomy" id="913774"/>
    <lineage>
        <taxon>Eukaryota</taxon>
        <taxon>Fungi</taxon>
        <taxon>Dikarya</taxon>
        <taxon>Ascomycota</taxon>
        <taxon>Pezizomycotina</taxon>
        <taxon>Leotiomycetes</taxon>
        <taxon>Leotiomycetes incertae sedis</taxon>
        <taxon>Myxotrichaceae</taxon>
        <taxon>Oidiodendron</taxon>
    </lineage>
</organism>
<proteinExistence type="predicted"/>
<evidence type="ECO:0000313" key="1">
    <source>
        <dbReference type="EMBL" id="KIM95841.1"/>
    </source>
</evidence>
<name>A0A0C3H014_OIDMZ</name>
<dbReference type="HOGENOM" id="CLU_1815559_0_0_1"/>
<gene>
    <name evidence="1" type="ORF">OIDMADRAFT_33919</name>
</gene>
<sequence>MDQATYEEYLKQVNLGKVRDFADQYYDDGIQVLSGGITYNKSRLLDLLDVIAKQMTETFDLLNFYSSRDGLAAELKVKYVAKNDVIKEPFEKAGFPEGYIGLKKGEVFEAHAVFTYRVKNGKFVFSQGFAA</sequence>
<reference evidence="1 2" key="1">
    <citation type="submission" date="2014-04" db="EMBL/GenBank/DDBJ databases">
        <authorList>
            <consortium name="DOE Joint Genome Institute"/>
            <person name="Kuo A."/>
            <person name="Martino E."/>
            <person name="Perotto S."/>
            <person name="Kohler A."/>
            <person name="Nagy L.G."/>
            <person name="Floudas D."/>
            <person name="Copeland A."/>
            <person name="Barry K.W."/>
            <person name="Cichocki N."/>
            <person name="Veneault-Fourrey C."/>
            <person name="LaButti K."/>
            <person name="Lindquist E.A."/>
            <person name="Lipzen A."/>
            <person name="Lundell T."/>
            <person name="Morin E."/>
            <person name="Murat C."/>
            <person name="Sun H."/>
            <person name="Tunlid A."/>
            <person name="Henrissat B."/>
            <person name="Grigoriev I.V."/>
            <person name="Hibbett D.S."/>
            <person name="Martin F."/>
            <person name="Nordberg H.P."/>
            <person name="Cantor M.N."/>
            <person name="Hua S.X."/>
        </authorList>
    </citation>
    <scope>NUCLEOTIDE SEQUENCE [LARGE SCALE GENOMIC DNA]</scope>
    <source>
        <strain evidence="1 2">Zn</strain>
    </source>
</reference>
<dbReference type="AlphaFoldDB" id="A0A0C3H014"/>
<evidence type="ECO:0008006" key="3">
    <source>
        <dbReference type="Google" id="ProtNLM"/>
    </source>
</evidence>
<dbReference type="InParanoid" id="A0A0C3H014"/>
<reference evidence="2" key="2">
    <citation type="submission" date="2015-01" db="EMBL/GenBank/DDBJ databases">
        <title>Evolutionary Origins and Diversification of the Mycorrhizal Mutualists.</title>
        <authorList>
            <consortium name="DOE Joint Genome Institute"/>
            <consortium name="Mycorrhizal Genomics Consortium"/>
            <person name="Kohler A."/>
            <person name="Kuo A."/>
            <person name="Nagy L.G."/>
            <person name="Floudas D."/>
            <person name="Copeland A."/>
            <person name="Barry K.W."/>
            <person name="Cichocki N."/>
            <person name="Veneault-Fourrey C."/>
            <person name="LaButti K."/>
            <person name="Lindquist E.A."/>
            <person name="Lipzen A."/>
            <person name="Lundell T."/>
            <person name="Morin E."/>
            <person name="Murat C."/>
            <person name="Riley R."/>
            <person name="Ohm R."/>
            <person name="Sun H."/>
            <person name="Tunlid A."/>
            <person name="Henrissat B."/>
            <person name="Grigoriev I.V."/>
            <person name="Hibbett D.S."/>
            <person name="Martin F."/>
        </authorList>
    </citation>
    <scope>NUCLEOTIDE SEQUENCE [LARGE SCALE GENOMIC DNA]</scope>
    <source>
        <strain evidence="2">Zn</strain>
    </source>
</reference>
<evidence type="ECO:0000313" key="2">
    <source>
        <dbReference type="Proteomes" id="UP000054321"/>
    </source>
</evidence>